<evidence type="ECO:0000313" key="2">
    <source>
        <dbReference type="EMBL" id="ORZ33991.1"/>
    </source>
</evidence>
<dbReference type="AlphaFoldDB" id="A0A1Y2HJH1"/>
<evidence type="ECO:0000313" key="3">
    <source>
        <dbReference type="Proteomes" id="UP000193411"/>
    </source>
</evidence>
<keyword evidence="3" id="KW-1185">Reference proteome</keyword>
<dbReference type="EMBL" id="MCFL01000032">
    <property type="protein sequence ID" value="ORZ33991.1"/>
    <property type="molecule type" value="Genomic_DNA"/>
</dbReference>
<feature type="region of interest" description="Disordered" evidence="1">
    <location>
        <begin position="32"/>
        <end position="58"/>
    </location>
</feature>
<reference evidence="2 3" key="1">
    <citation type="submission" date="2016-07" db="EMBL/GenBank/DDBJ databases">
        <title>Pervasive Adenine N6-methylation of Active Genes in Fungi.</title>
        <authorList>
            <consortium name="DOE Joint Genome Institute"/>
            <person name="Mondo S.J."/>
            <person name="Dannebaum R.O."/>
            <person name="Kuo R.C."/>
            <person name="Labutti K."/>
            <person name="Haridas S."/>
            <person name="Kuo A."/>
            <person name="Salamov A."/>
            <person name="Ahrendt S.R."/>
            <person name="Lipzen A."/>
            <person name="Sullivan W."/>
            <person name="Andreopoulos W.B."/>
            <person name="Clum A."/>
            <person name="Lindquist E."/>
            <person name="Daum C."/>
            <person name="Ramamoorthy G.K."/>
            <person name="Gryganskyi A."/>
            <person name="Culley D."/>
            <person name="Magnuson J.K."/>
            <person name="James T.Y."/>
            <person name="O'Malley M.A."/>
            <person name="Stajich J.E."/>
            <person name="Spatafora J.W."/>
            <person name="Visel A."/>
            <person name="Grigoriev I.V."/>
        </authorList>
    </citation>
    <scope>NUCLEOTIDE SEQUENCE [LARGE SCALE GENOMIC DNA]</scope>
    <source>
        <strain evidence="2 3">PL171</strain>
    </source>
</reference>
<name>A0A1Y2HJH1_9FUNG</name>
<dbReference type="Proteomes" id="UP000193411">
    <property type="component" value="Unassembled WGS sequence"/>
</dbReference>
<proteinExistence type="predicted"/>
<feature type="compositionally biased region" description="Gly residues" evidence="1">
    <location>
        <begin position="37"/>
        <end position="47"/>
    </location>
</feature>
<evidence type="ECO:0000256" key="1">
    <source>
        <dbReference type="SAM" id="MobiDB-lite"/>
    </source>
</evidence>
<protein>
    <submittedName>
        <fullName evidence="2">Uncharacterized protein</fullName>
    </submittedName>
</protein>
<accession>A0A1Y2HJH1</accession>
<gene>
    <name evidence="2" type="ORF">BCR44DRAFT_1437442</name>
</gene>
<organism evidence="2 3">
    <name type="scientific">Catenaria anguillulae PL171</name>
    <dbReference type="NCBI Taxonomy" id="765915"/>
    <lineage>
        <taxon>Eukaryota</taxon>
        <taxon>Fungi</taxon>
        <taxon>Fungi incertae sedis</taxon>
        <taxon>Blastocladiomycota</taxon>
        <taxon>Blastocladiomycetes</taxon>
        <taxon>Blastocladiales</taxon>
        <taxon>Catenariaceae</taxon>
        <taxon>Catenaria</taxon>
    </lineage>
</organism>
<comment type="caution">
    <text evidence="2">The sequence shown here is derived from an EMBL/GenBank/DDBJ whole genome shotgun (WGS) entry which is preliminary data.</text>
</comment>
<sequence length="108" mass="11428">MAHTRTQRLRVLLGGVRFGSMSSQYVGGSGNYTHGTSSGGGGSAGRAGGDRLQKGAVGSARASVKSRICVRAGLWEHDNDEVRTIVERCGIDQRGRKRAMGGCRLMAY</sequence>